<dbReference type="InterPro" id="IPR013397">
    <property type="entry name" value="CRISPR-assoc_prot_Csy1"/>
</dbReference>
<comment type="caution">
    <text evidence="1">The sequence shown here is derived from an EMBL/GenBank/DDBJ whole genome shotgun (WGS) entry which is preliminary data.</text>
</comment>
<name>A0ABU6LHA4_9GAMM</name>
<evidence type="ECO:0000313" key="1">
    <source>
        <dbReference type="EMBL" id="MEC6898474.1"/>
    </source>
</evidence>
<organism evidence="1 2">
    <name type="scientific">Photobacterium piscicola</name>
    <dbReference type="NCBI Taxonomy" id="1378299"/>
    <lineage>
        <taxon>Bacteria</taxon>
        <taxon>Pseudomonadati</taxon>
        <taxon>Pseudomonadota</taxon>
        <taxon>Gammaproteobacteria</taxon>
        <taxon>Vibrionales</taxon>
        <taxon>Vibrionaceae</taxon>
        <taxon>Photobacterium</taxon>
    </lineage>
</organism>
<sequence length="426" mass="47741">MQTEISTLIQAYIEQRRQTKLDEIEKKKNVKNGVSEIELANLNELAQIAYQDFNVQAWLTSAAVRAKQISLATHAVKFTHGSAKGSNILALATNTDATDAPYLDSSAIVTPAVDAVGNAAALDVAKLLQLDDGDATLAVYLSQGDDHVLRPLANNDEQCQLWADGLRQALEVKTPSSHTLAKQIYFPIGDNQYHLISPLYSSALAHELFHQVQHSRFSDEMKAARDARKKNQPSDVDVVRYPDLAITISGGSKPQNISQLNSKRYGKTYLFPCTAPDWKSQYQPPMFGANWLDSREVGRKTYYQVKLLAEFLIKAKPFDSTLRIRQRRDQLADQIIDTVLTLAAAHQTNTCGWSKDSELSFAQQCWLDPQAEHLYSGDWQTEISRDFGLWLNNRLEKASQQQLMLGSEALQHWQALCHDAIREAGR</sequence>
<proteinExistence type="predicted"/>
<dbReference type="NCBIfam" id="TIGR02564">
    <property type="entry name" value="cas_Csy1"/>
    <property type="match status" value="1"/>
</dbReference>
<keyword evidence="2" id="KW-1185">Reference proteome</keyword>
<dbReference type="Proteomes" id="UP001339429">
    <property type="component" value="Unassembled WGS sequence"/>
</dbReference>
<dbReference type="RefSeq" id="WP_327779595.1">
    <property type="nucleotide sequence ID" value="NZ_JAYXUD010000004.1"/>
</dbReference>
<dbReference type="EMBL" id="JAYXUD010000004">
    <property type="protein sequence ID" value="MEC6898474.1"/>
    <property type="molecule type" value="Genomic_DNA"/>
</dbReference>
<dbReference type="Pfam" id="PF09611">
    <property type="entry name" value="Cas_Csy1"/>
    <property type="match status" value="1"/>
</dbReference>
<accession>A0ABU6LHA4</accession>
<reference evidence="1 2" key="1">
    <citation type="submission" date="2024-01" db="EMBL/GenBank/DDBJ databases">
        <title>Active colonisers of the gastrointestinal tract of Atlantic salmon farmed in a warm water region.</title>
        <authorList>
            <person name="Bowman J.P."/>
        </authorList>
    </citation>
    <scope>NUCLEOTIDE SEQUENCE [LARGE SCALE GENOMIC DNA]</scope>
    <source>
        <strain evidence="1 2">S4MW1</strain>
    </source>
</reference>
<protein>
    <submittedName>
        <fullName evidence="1">Type I-F CRISPR-associated protein Csy1</fullName>
    </submittedName>
</protein>
<evidence type="ECO:0000313" key="2">
    <source>
        <dbReference type="Proteomes" id="UP001339429"/>
    </source>
</evidence>
<gene>
    <name evidence="1" type="primary">csy1</name>
    <name evidence="1" type="ORF">VXS00_07485</name>
</gene>